<evidence type="ECO:0000259" key="3">
    <source>
        <dbReference type="PROSITE" id="PS50887"/>
    </source>
</evidence>
<dbReference type="InterPro" id="IPR011006">
    <property type="entry name" value="CheY-like_superfamily"/>
</dbReference>
<dbReference type="CDD" id="cd01949">
    <property type="entry name" value="GGDEF"/>
    <property type="match status" value="1"/>
</dbReference>
<organism evidence="4 5">
    <name type="scientific">Actimicrobium antarcticum</name>
    <dbReference type="NCBI Taxonomy" id="1051899"/>
    <lineage>
        <taxon>Bacteria</taxon>
        <taxon>Pseudomonadati</taxon>
        <taxon>Pseudomonadota</taxon>
        <taxon>Betaproteobacteria</taxon>
        <taxon>Burkholderiales</taxon>
        <taxon>Oxalobacteraceae</taxon>
        <taxon>Actimicrobium</taxon>
    </lineage>
</organism>
<dbReference type="EMBL" id="BAAAZE010000005">
    <property type="protein sequence ID" value="GAA4017356.1"/>
    <property type="molecule type" value="Genomic_DNA"/>
</dbReference>
<reference evidence="5" key="1">
    <citation type="journal article" date="2019" name="Int. J. Syst. Evol. Microbiol.">
        <title>The Global Catalogue of Microorganisms (GCM) 10K type strain sequencing project: providing services to taxonomists for standard genome sequencing and annotation.</title>
        <authorList>
            <consortium name="The Broad Institute Genomics Platform"/>
            <consortium name="The Broad Institute Genome Sequencing Center for Infectious Disease"/>
            <person name="Wu L."/>
            <person name="Ma J."/>
        </authorList>
    </citation>
    <scope>NUCLEOTIDE SEQUENCE [LARGE SCALE GENOMIC DNA]</scope>
    <source>
        <strain evidence="5">JCM 16673</strain>
    </source>
</reference>
<dbReference type="RefSeq" id="WP_344762253.1">
    <property type="nucleotide sequence ID" value="NZ_BAAAZE010000005.1"/>
</dbReference>
<feature type="modified residue" description="4-aspartylphosphate" evidence="1">
    <location>
        <position position="61"/>
    </location>
</feature>
<evidence type="ECO:0008006" key="6">
    <source>
        <dbReference type="Google" id="ProtNLM"/>
    </source>
</evidence>
<comment type="caution">
    <text evidence="4">The sequence shown here is derived from an EMBL/GenBank/DDBJ whole genome shotgun (WGS) entry which is preliminary data.</text>
</comment>
<dbReference type="Pfam" id="PF00990">
    <property type="entry name" value="GGDEF"/>
    <property type="match status" value="1"/>
</dbReference>
<dbReference type="SMART" id="SM00448">
    <property type="entry name" value="REC"/>
    <property type="match status" value="1"/>
</dbReference>
<feature type="domain" description="GGDEF" evidence="3">
    <location>
        <begin position="176"/>
        <end position="309"/>
    </location>
</feature>
<dbReference type="SUPFAM" id="SSF52172">
    <property type="entry name" value="CheY-like"/>
    <property type="match status" value="1"/>
</dbReference>
<dbReference type="SUPFAM" id="SSF55073">
    <property type="entry name" value="Nucleotide cyclase"/>
    <property type="match status" value="1"/>
</dbReference>
<dbReference type="NCBIfam" id="TIGR00254">
    <property type="entry name" value="GGDEF"/>
    <property type="match status" value="1"/>
</dbReference>
<name>A0ABP7SWC0_9BURK</name>
<dbReference type="PROSITE" id="PS50887">
    <property type="entry name" value="GGDEF"/>
    <property type="match status" value="1"/>
</dbReference>
<dbReference type="SMART" id="SM00267">
    <property type="entry name" value="GGDEF"/>
    <property type="match status" value="1"/>
</dbReference>
<dbReference type="InterPro" id="IPR029787">
    <property type="entry name" value="Nucleotide_cyclase"/>
</dbReference>
<dbReference type="PANTHER" id="PTHR46663:SF2">
    <property type="entry name" value="GGDEF DOMAIN-CONTAINING PROTEIN"/>
    <property type="match status" value="1"/>
</dbReference>
<evidence type="ECO:0000259" key="2">
    <source>
        <dbReference type="PROSITE" id="PS50110"/>
    </source>
</evidence>
<dbReference type="InterPro" id="IPR052163">
    <property type="entry name" value="DGC-Regulatory_Protein"/>
</dbReference>
<evidence type="ECO:0000313" key="5">
    <source>
        <dbReference type="Proteomes" id="UP001501353"/>
    </source>
</evidence>
<accession>A0ABP7SWC0</accession>
<keyword evidence="1" id="KW-0597">Phosphoprotein</keyword>
<evidence type="ECO:0000256" key="1">
    <source>
        <dbReference type="PROSITE-ProRule" id="PRU00169"/>
    </source>
</evidence>
<dbReference type="PROSITE" id="PS50110">
    <property type="entry name" value="RESPONSE_REGULATORY"/>
    <property type="match status" value="1"/>
</dbReference>
<gene>
    <name evidence="4" type="ORF">GCM10022212_11120</name>
</gene>
<dbReference type="InterPro" id="IPR043128">
    <property type="entry name" value="Rev_trsase/Diguanyl_cyclase"/>
</dbReference>
<feature type="domain" description="Response regulatory" evidence="2">
    <location>
        <begin position="11"/>
        <end position="126"/>
    </location>
</feature>
<proteinExistence type="predicted"/>
<dbReference type="Gene3D" id="3.40.50.2300">
    <property type="match status" value="1"/>
</dbReference>
<dbReference type="PANTHER" id="PTHR46663">
    <property type="entry name" value="DIGUANYLATE CYCLASE DGCT-RELATED"/>
    <property type="match status" value="1"/>
</dbReference>
<protein>
    <recommendedName>
        <fullName evidence="6">Diguanylate cyclase response regulator</fullName>
    </recommendedName>
</protein>
<dbReference type="Proteomes" id="UP001501353">
    <property type="component" value="Unassembled WGS sequence"/>
</dbReference>
<evidence type="ECO:0000313" key="4">
    <source>
        <dbReference type="EMBL" id="GAA4017356.1"/>
    </source>
</evidence>
<dbReference type="Pfam" id="PF00072">
    <property type="entry name" value="Response_reg"/>
    <property type="match status" value="1"/>
</dbReference>
<dbReference type="InterPro" id="IPR000160">
    <property type="entry name" value="GGDEF_dom"/>
</dbReference>
<dbReference type="InterPro" id="IPR001789">
    <property type="entry name" value="Sig_transdc_resp-reg_receiver"/>
</dbReference>
<sequence>MLSAQDLYAAKILVVDDNRDNVNLLLAILEQEGYSNLDSTTSSLEVVARHKINHYDLIMLDIQMPLMDGFKVMDELRKLEQDAWLPVLAITAQPEHKNTALEAGAKDFISKPFDVVEIIQRIRNMLEVRLHFKNALRNNAELHRLALHDSLTGLPNRRLLEDRISTAIEHAKRKRTHVAVMYIDLDGFKEVNDTLGHESGDSLLQLVSERLINASRGEDTVARIGGDEFMVVLGELNVPEDIHGPAQKILEEVARPYLINDVDVTVTTSIGISIYPFDAASVEMMMSTADQALYEAKRNGRNCYHVASLEPVANQAGSPAAPVKSAPPVRRDIP</sequence>
<keyword evidence="5" id="KW-1185">Reference proteome</keyword>
<dbReference type="Gene3D" id="3.30.70.270">
    <property type="match status" value="1"/>
</dbReference>